<keyword evidence="1" id="KW-0175">Coiled coil</keyword>
<feature type="transmembrane region" description="Helical" evidence="2">
    <location>
        <begin position="113"/>
        <end position="131"/>
    </location>
</feature>
<keyword evidence="2" id="KW-0472">Membrane</keyword>
<protein>
    <submittedName>
        <fullName evidence="3">Uncharacterized protein</fullName>
    </submittedName>
</protein>
<dbReference type="EMBL" id="HBIN01008867">
    <property type="protein sequence ID" value="CAE0436324.1"/>
    <property type="molecule type" value="Transcribed_RNA"/>
</dbReference>
<dbReference type="AlphaFoldDB" id="A0A6S8BLN4"/>
<gene>
    <name evidence="3" type="ORF">ASTO00021_LOCUS6588</name>
    <name evidence="4" type="ORF">ASTO00021_LOCUS6589</name>
</gene>
<evidence type="ECO:0000256" key="2">
    <source>
        <dbReference type="SAM" id="Phobius"/>
    </source>
</evidence>
<proteinExistence type="predicted"/>
<dbReference type="EMBL" id="HBIN01008866">
    <property type="protein sequence ID" value="CAE0436323.1"/>
    <property type="molecule type" value="Transcribed_RNA"/>
</dbReference>
<name>A0A6S8BLN4_9STRA</name>
<evidence type="ECO:0000256" key="1">
    <source>
        <dbReference type="SAM" id="Coils"/>
    </source>
</evidence>
<reference evidence="3" key="1">
    <citation type="submission" date="2021-01" db="EMBL/GenBank/DDBJ databases">
        <authorList>
            <person name="Corre E."/>
            <person name="Pelletier E."/>
            <person name="Niang G."/>
            <person name="Scheremetjew M."/>
            <person name="Finn R."/>
            <person name="Kale V."/>
            <person name="Holt S."/>
            <person name="Cochrane G."/>
            <person name="Meng A."/>
            <person name="Brown T."/>
            <person name="Cohen L."/>
        </authorList>
    </citation>
    <scope>NUCLEOTIDE SEQUENCE</scope>
    <source>
        <strain evidence="3">GSBS06</strain>
    </source>
</reference>
<organism evidence="3">
    <name type="scientific">Aplanochytrium stocchinoi</name>
    <dbReference type="NCBI Taxonomy" id="215587"/>
    <lineage>
        <taxon>Eukaryota</taxon>
        <taxon>Sar</taxon>
        <taxon>Stramenopiles</taxon>
        <taxon>Bigyra</taxon>
        <taxon>Labyrinthulomycetes</taxon>
        <taxon>Thraustochytrida</taxon>
        <taxon>Thraustochytriidae</taxon>
        <taxon>Aplanochytrium</taxon>
    </lineage>
</organism>
<sequence length="151" mass="17286">MKKIRAKILGDPAGSQTGDLSDRFLKIVGELQTESTRISEFEQMIAAKERENKQLEKILEAKKSENKKLASRVVDTEAIKSELEKLKRELKEKDELSLLKEEDMKKLKASNEFLARLSIFTIAVVPLGLYAESQNMNQLIKKLTNLHWSKL</sequence>
<feature type="coiled-coil region" evidence="1">
    <location>
        <begin position="31"/>
        <end position="103"/>
    </location>
</feature>
<keyword evidence="2" id="KW-0812">Transmembrane</keyword>
<evidence type="ECO:0000313" key="3">
    <source>
        <dbReference type="EMBL" id="CAE0436323.1"/>
    </source>
</evidence>
<keyword evidence="2" id="KW-1133">Transmembrane helix</keyword>
<accession>A0A6S8BLN4</accession>
<evidence type="ECO:0000313" key="4">
    <source>
        <dbReference type="EMBL" id="CAE0436324.1"/>
    </source>
</evidence>